<feature type="region of interest" description="Disordered" evidence="1">
    <location>
        <begin position="25"/>
        <end position="98"/>
    </location>
</feature>
<evidence type="ECO:0000256" key="1">
    <source>
        <dbReference type="SAM" id="MobiDB-lite"/>
    </source>
</evidence>
<evidence type="ECO:0000313" key="3">
    <source>
        <dbReference type="Proteomes" id="UP000298663"/>
    </source>
</evidence>
<name>A0A4U5N2R7_STECR</name>
<dbReference type="AlphaFoldDB" id="A0A4U5N2R7"/>
<accession>A0A4U5N2R7</accession>
<proteinExistence type="predicted"/>
<sequence length="135" mass="14741">MRPLPLQKTNPNTNALYCNNTAAAAAANRKRDPKTEAAQNNKKSLSSSPTALSSVDCLPIARTHTLESRPRQTMLARRSSAPRRSPKPTLLGAGAKKTMHAHPVTKLRLCVALLRDYLTPGRQTSFVVFGLRNNP</sequence>
<reference evidence="2 3" key="2">
    <citation type="journal article" date="2019" name="G3 (Bethesda)">
        <title>Hybrid Assembly of the Genome of the Entomopathogenic Nematode Steinernema carpocapsae Identifies the X-Chromosome.</title>
        <authorList>
            <person name="Serra L."/>
            <person name="Macchietto M."/>
            <person name="Macias-Munoz A."/>
            <person name="McGill C.J."/>
            <person name="Rodriguez I.M."/>
            <person name="Rodriguez B."/>
            <person name="Murad R."/>
            <person name="Mortazavi A."/>
        </authorList>
    </citation>
    <scope>NUCLEOTIDE SEQUENCE [LARGE SCALE GENOMIC DNA]</scope>
    <source>
        <strain evidence="2 3">ALL</strain>
    </source>
</reference>
<protein>
    <submittedName>
        <fullName evidence="2">Uncharacterized protein</fullName>
    </submittedName>
</protein>
<keyword evidence="3" id="KW-1185">Reference proteome</keyword>
<evidence type="ECO:0000313" key="2">
    <source>
        <dbReference type="EMBL" id="TKR76706.1"/>
    </source>
</evidence>
<dbReference type="EMBL" id="AZBU02000005">
    <property type="protein sequence ID" value="TKR76706.1"/>
    <property type="molecule type" value="Genomic_DNA"/>
</dbReference>
<gene>
    <name evidence="2" type="ORF">L596_017812</name>
</gene>
<feature type="compositionally biased region" description="Low complexity" evidence="1">
    <location>
        <begin position="44"/>
        <end position="54"/>
    </location>
</feature>
<dbReference type="Proteomes" id="UP000298663">
    <property type="component" value="Unassembled WGS sequence"/>
</dbReference>
<comment type="caution">
    <text evidence="2">The sequence shown here is derived from an EMBL/GenBank/DDBJ whole genome shotgun (WGS) entry which is preliminary data.</text>
</comment>
<organism evidence="2 3">
    <name type="scientific">Steinernema carpocapsae</name>
    <name type="common">Entomopathogenic nematode</name>
    <dbReference type="NCBI Taxonomy" id="34508"/>
    <lineage>
        <taxon>Eukaryota</taxon>
        <taxon>Metazoa</taxon>
        <taxon>Ecdysozoa</taxon>
        <taxon>Nematoda</taxon>
        <taxon>Chromadorea</taxon>
        <taxon>Rhabditida</taxon>
        <taxon>Tylenchina</taxon>
        <taxon>Panagrolaimomorpha</taxon>
        <taxon>Strongyloidoidea</taxon>
        <taxon>Steinernematidae</taxon>
        <taxon>Steinernema</taxon>
    </lineage>
</organism>
<reference evidence="2 3" key="1">
    <citation type="journal article" date="2015" name="Genome Biol.">
        <title>Comparative genomics of Steinernema reveals deeply conserved gene regulatory networks.</title>
        <authorList>
            <person name="Dillman A.R."/>
            <person name="Macchietto M."/>
            <person name="Porter C.F."/>
            <person name="Rogers A."/>
            <person name="Williams B."/>
            <person name="Antoshechkin I."/>
            <person name="Lee M.M."/>
            <person name="Goodwin Z."/>
            <person name="Lu X."/>
            <person name="Lewis E.E."/>
            <person name="Goodrich-Blair H."/>
            <person name="Stock S.P."/>
            <person name="Adams B.J."/>
            <person name="Sternberg P.W."/>
            <person name="Mortazavi A."/>
        </authorList>
    </citation>
    <scope>NUCLEOTIDE SEQUENCE [LARGE SCALE GENOMIC DNA]</scope>
    <source>
        <strain evidence="2 3">ALL</strain>
    </source>
</reference>